<evidence type="ECO:0000256" key="2">
    <source>
        <dbReference type="ARBA" id="ARBA00022723"/>
    </source>
</evidence>
<evidence type="ECO:0000256" key="3">
    <source>
        <dbReference type="ARBA" id="ARBA00023002"/>
    </source>
</evidence>
<keyword evidence="2" id="KW-0479">Metal-binding</keyword>
<dbReference type="InterPro" id="IPR006963">
    <property type="entry name" value="Mopterin_OxRdtase_4Fe-4S_dom"/>
</dbReference>
<evidence type="ECO:0000256" key="5">
    <source>
        <dbReference type="ARBA" id="ARBA00023014"/>
    </source>
</evidence>
<evidence type="ECO:0000259" key="6">
    <source>
        <dbReference type="PROSITE" id="PS51669"/>
    </source>
</evidence>
<protein>
    <submittedName>
        <fullName evidence="7">Molybdopterin-dependent oxidoreductase</fullName>
    </submittedName>
</protein>
<dbReference type="Pfam" id="PF04879">
    <property type="entry name" value="Molybdop_Fe4S4"/>
    <property type="match status" value="1"/>
</dbReference>
<dbReference type="Gene3D" id="3.40.228.10">
    <property type="entry name" value="Dimethylsulfoxide Reductase, domain 2"/>
    <property type="match status" value="1"/>
</dbReference>
<dbReference type="Pfam" id="PF01568">
    <property type="entry name" value="Molydop_binding"/>
    <property type="match status" value="1"/>
</dbReference>
<dbReference type="KEGG" id="atq:GH723_14360"/>
<proteinExistence type="predicted"/>
<dbReference type="AlphaFoldDB" id="A0A5Q2RH76"/>
<gene>
    <name evidence="7" type="ORF">GH723_14360</name>
</gene>
<dbReference type="GO" id="GO:0046872">
    <property type="term" value="F:metal ion binding"/>
    <property type="evidence" value="ECO:0007669"/>
    <property type="project" value="UniProtKB-KW"/>
</dbReference>
<sequence>MTSAADQTTTTHDGERTALRTCPLCEATCGLEITLRPDDAGTERVVRIRGDREDVFSKGFICPKGTTLGRLHDDPDRLRTPLVRDASGQLVEATWGDAWREVDARLARFVEQHGREALGIYLGNPNAHNLGSMLYNRHLVRGLGTRAVFSASTVDQRPKEVSSGRMFGAVSIPVPDVDRTDMLVVLGANPLASNGSLATAPDWPGRLRSLVERGGELVVIDPRRTETAREATEWLAIRPGADAHLLAAIAQVLASESLVDLGRLAEHVAGLDEALAAVADLTPEAVAPVTGLDPDVVRSLARRLAAAPAAAVYGRMGTSTQAFGTVASWLVDLVNVLTGNLDRPGGAMFARPAAGSANTRGEPGRGRGLAIHRRHSRVRQLPETLGELPVAVLAEEIDTPGEGQLRGLITVAGNPVLSTPNSERLDAALAGLDLMIAVDIYLNETTRHADVVLPVPSALQKSHYDVALYGLALRNVANWSEPVLPLDPGQPDEWEVLAKLALIAQGAGADADPAVVDDLAWSSMASHAPDDVVAAIDATGRRGPARLLDLMLRTGPYGISLDDLVAAPHGIDLGALEPRIPEVLRTPSGRIELAPEPILEDLARLRATLDRASDPERMLLIGRRDLRSNNSWMHNVEVLVKGKPRCTLHVHPEDARRLGLVDGGEVEVTSAVGKVTIPAEVTDDIRPGVVSAPHGWGHDLPGVRLGVAGGRPGTNSNVLTDDGAVDAVTGNAVLNGIPVELAPAGAPAV</sequence>
<dbReference type="InterPro" id="IPR006656">
    <property type="entry name" value="Mopterin_OxRdtase"/>
</dbReference>
<evidence type="ECO:0000313" key="7">
    <source>
        <dbReference type="EMBL" id="QGG96189.1"/>
    </source>
</evidence>
<dbReference type="Pfam" id="PF00384">
    <property type="entry name" value="Molybdopterin"/>
    <property type="match status" value="1"/>
</dbReference>
<dbReference type="InterPro" id="IPR009010">
    <property type="entry name" value="Asp_de-COase-like_dom_sf"/>
</dbReference>
<dbReference type="SUPFAM" id="SSF53706">
    <property type="entry name" value="Formate dehydrogenase/DMSO reductase, domains 1-3"/>
    <property type="match status" value="1"/>
</dbReference>
<name>A0A5Q2RH76_9ACTN</name>
<evidence type="ECO:0000256" key="4">
    <source>
        <dbReference type="ARBA" id="ARBA00023004"/>
    </source>
</evidence>
<dbReference type="InterPro" id="IPR006657">
    <property type="entry name" value="MoPterin_dinucl-bd_dom"/>
</dbReference>
<reference evidence="7 8" key="1">
    <citation type="submission" date="2019-11" db="EMBL/GenBank/DDBJ databases">
        <authorList>
            <person name="He Y."/>
        </authorList>
    </citation>
    <scope>NUCLEOTIDE SEQUENCE [LARGE SCALE GENOMIC DNA]</scope>
    <source>
        <strain evidence="7 8">SCSIO 58843</strain>
    </source>
</reference>
<dbReference type="GO" id="GO:0051539">
    <property type="term" value="F:4 iron, 4 sulfur cluster binding"/>
    <property type="evidence" value="ECO:0007669"/>
    <property type="project" value="UniProtKB-KW"/>
</dbReference>
<dbReference type="Gene3D" id="2.40.40.20">
    <property type="match status" value="1"/>
</dbReference>
<dbReference type="Proteomes" id="UP000334019">
    <property type="component" value="Chromosome"/>
</dbReference>
<evidence type="ECO:0000256" key="1">
    <source>
        <dbReference type="ARBA" id="ARBA00022485"/>
    </source>
</evidence>
<dbReference type="PROSITE" id="PS51669">
    <property type="entry name" value="4FE4S_MOW_BIS_MGD"/>
    <property type="match status" value="1"/>
</dbReference>
<feature type="domain" description="4Fe-4S Mo/W bis-MGD-type" evidence="6">
    <location>
        <begin position="15"/>
        <end position="76"/>
    </location>
</feature>
<dbReference type="SMART" id="SM00926">
    <property type="entry name" value="Molybdop_Fe4S4"/>
    <property type="match status" value="1"/>
</dbReference>
<keyword evidence="4" id="KW-0408">Iron</keyword>
<dbReference type="GO" id="GO:0043546">
    <property type="term" value="F:molybdopterin cofactor binding"/>
    <property type="evidence" value="ECO:0007669"/>
    <property type="project" value="InterPro"/>
</dbReference>
<keyword evidence="8" id="KW-1185">Reference proteome</keyword>
<dbReference type="Gene3D" id="3.40.50.740">
    <property type="match status" value="1"/>
</dbReference>
<keyword evidence="5" id="KW-0411">Iron-sulfur</keyword>
<dbReference type="PANTHER" id="PTHR43105">
    <property type="entry name" value="RESPIRATORY NITRATE REDUCTASE"/>
    <property type="match status" value="1"/>
</dbReference>
<keyword evidence="1" id="KW-0004">4Fe-4S</keyword>
<dbReference type="EMBL" id="CP045851">
    <property type="protein sequence ID" value="QGG96189.1"/>
    <property type="molecule type" value="Genomic_DNA"/>
</dbReference>
<dbReference type="Gene3D" id="2.20.25.90">
    <property type="entry name" value="ADC-like domains"/>
    <property type="match status" value="1"/>
</dbReference>
<dbReference type="SUPFAM" id="SSF50692">
    <property type="entry name" value="ADC-like"/>
    <property type="match status" value="1"/>
</dbReference>
<keyword evidence="3" id="KW-0560">Oxidoreductase</keyword>
<dbReference type="RefSeq" id="WP_153760295.1">
    <property type="nucleotide sequence ID" value="NZ_CP045851.1"/>
</dbReference>
<dbReference type="PANTHER" id="PTHR43105:SF9">
    <property type="entry name" value="NADPH-FE(3+) OXIDOREDUCTASE SUBUNIT ALPHA"/>
    <property type="match status" value="1"/>
</dbReference>
<accession>A0A5Q2RH76</accession>
<evidence type="ECO:0000313" key="8">
    <source>
        <dbReference type="Proteomes" id="UP000334019"/>
    </source>
</evidence>
<organism evidence="7 8">
    <name type="scientific">Actinomarinicola tropica</name>
    <dbReference type="NCBI Taxonomy" id="2789776"/>
    <lineage>
        <taxon>Bacteria</taxon>
        <taxon>Bacillati</taxon>
        <taxon>Actinomycetota</taxon>
        <taxon>Acidimicrobiia</taxon>
        <taxon>Acidimicrobiales</taxon>
        <taxon>Iamiaceae</taxon>
        <taxon>Actinomarinicola</taxon>
    </lineage>
</organism>
<dbReference type="InterPro" id="IPR050123">
    <property type="entry name" value="Prok_molybdopt-oxidoreductase"/>
</dbReference>
<dbReference type="GO" id="GO:0016020">
    <property type="term" value="C:membrane"/>
    <property type="evidence" value="ECO:0007669"/>
    <property type="project" value="TreeGrafter"/>
</dbReference>
<dbReference type="GO" id="GO:0016491">
    <property type="term" value="F:oxidoreductase activity"/>
    <property type="evidence" value="ECO:0007669"/>
    <property type="project" value="UniProtKB-KW"/>
</dbReference>